<dbReference type="AlphaFoldDB" id="A0A2N5HAC9"/>
<dbReference type="EMBL" id="PGVE01000072">
    <property type="protein sequence ID" value="PLS02481.1"/>
    <property type="molecule type" value="Genomic_DNA"/>
</dbReference>
<dbReference type="Gene3D" id="3.40.50.1860">
    <property type="match status" value="2"/>
</dbReference>
<reference evidence="1 2" key="1">
    <citation type="submission" date="2017-11" db="EMBL/GenBank/DDBJ databases">
        <title>Comparitive Functional Genomics of Dry Heat Resistant strains isolated from the Viking Spacecraft.</title>
        <authorList>
            <person name="Seuylemezian A."/>
            <person name="Cooper K."/>
            <person name="Vaishampayan P."/>
        </authorList>
    </citation>
    <scope>NUCLEOTIDE SEQUENCE [LARGE SCALE GENOMIC DNA]</scope>
    <source>
        <strain evidence="1 2">V32-6</strain>
    </source>
</reference>
<dbReference type="NCBIfam" id="NF005679">
    <property type="entry name" value="PRK07475.1"/>
    <property type="match status" value="1"/>
</dbReference>
<protein>
    <recommendedName>
        <fullName evidence="3">Aspartate/glutamate racemase family protein</fullName>
    </recommendedName>
</protein>
<sequence length="243" mass="26836">MIYEARKGQVSYGEAIGILLLDTFAPFIPGDVGNATTYSFPVRFRKVEGFSVTRLFNKDRTVLDSLVEACQELVSEGVKAITGDCGYMALFQKELAERVEVPIFLSSLLQVPFISNMLSEDEKVGIICADSRILDSDLLEAAGVHASIPICVSGLENKENFYKAAIEEVGTLDAKQIEKEVVSAAKQMVENNPMVKAILLECSMLPPYAASVQEAINLPVFDYITMINYVYSSVVKKRFEGYM</sequence>
<evidence type="ECO:0000313" key="1">
    <source>
        <dbReference type="EMBL" id="PLS02481.1"/>
    </source>
</evidence>
<keyword evidence="2" id="KW-1185">Reference proteome</keyword>
<name>A0A2N5HAC9_9BACI</name>
<organism evidence="1 2">
    <name type="scientific">Neobacillus cucumis</name>
    <dbReference type="NCBI Taxonomy" id="1740721"/>
    <lineage>
        <taxon>Bacteria</taxon>
        <taxon>Bacillati</taxon>
        <taxon>Bacillota</taxon>
        <taxon>Bacilli</taxon>
        <taxon>Bacillales</taxon>
        <taxon>Bacillaceae</taxon>
        <taxon>Neobacillus</taxon>
    </lineage>
</organism>
<dbReference type="OrthoDB" id="1676875at2"/>
<comment type="caution">
    <text evidence="1">The sequence shown here is derived from an EMBL/GenBank/DDBJ whole genome shotgun (WGS) entry which is preliminary data.</text>
</comment>
<accession>A0A2N5HAC9</accession>
<dbReference type="RefSeq" id="WP_101649855.1">
    <property type="nucleotide sequence ID" value="NZ_PGVE01000072.1"/>
</dbReference>
<gene>
    <name evidence="1" type="ORF">CVD27_19665</name>
</gene>
<evidence type="ECO:0000313" key="2">
    <source>
        <dbReference type="Proteomes" id="UP000234950"/>
    </source>
</evidence>
<dbReference type="GO" id="GO:0016855">
    <property type="term" value="F:racemase and epimerase activity, acting on amino acids and derivatives"/>
    <property type="evidence" value="ECO:0007669"/>
    <property type="project" value="InterPro"/>
</dbReference>
<evidence type="ECO:0008006" key="3">
    <source>
        <dbReference type="Google" id="ProtNLM"/>
    </source>
</evidence>
<dbReference type="Proteomes" id="UP000234950">
    <property type="component" value="Unassembled WGS sequence"/>
</dbReference>
<dbReference type="InterPro" id="IPR001920">
    <property type="entry name" value="Asp/Glu_race"/>
</dbReference>
<proteinExistence type="predicted"/>